<evidence type="ECO:0000256" key="4">
    <source>
        <dbReference type="ARBA" id="ARBA00022723"/>
    </source>
</evidence>
<dbReference type="PROSITE" id="PS51404">
    <property type="entry name" value="DYP_PEROXIDASE"/>
    <property type="match status" value="1"/>
</dbReference>
<dbReference type="EC" id="1.11.1.7" evidence="9"/>
<dbReference type="OrthoDB" id="236246at2"/>
<evidence type="ECO:0000313" key="10">
    <source>
        <dbReference type="Proteomes" id="UP000278756"/>
    </source>
</evidence>
<proteinExistence type="predicted"/>
<dbReference type="Proteomes" id="UP000278756">
    <property type="component" value="Chromosome 1"/>
</dbReference>
<keyword evidence="2 9" id="KW-0575">Peroxidase</keyword>
<keyword evidence="5" id="KW-0732">Signal</keyword>
<keyword evidence="7" id="KW-0408">Iron</keyword>
<keyword evidence="4" id="KW-0479">Metal-binding</keyword>
<evidence type="ECO:0000313" key="9">
    <source>
        <dbReference type="EMBL" id="BBF81528.1"/>
    </source>
</evidence>
<evidence type="ECO:0000256" key="7">
    <source>
        <dbReference type="ARBA" id="ARBA00023004"/>
    </source>
</evidence>
<dbReference type="InterPro" id="IPR011008">
    <property type="entry name" value="Dimeric_a/b-barrel"/>
</dbReference>
<evidence type="ECO:0000259" key="8">
    <source>
        <dbReference type="Pfam" id="PF20628"/>
    </source>
</evidence>
<dbReference type="GO" id="GO:0020037">
    <property type="term" value="F:heme binding"/>
    <property type="evidence" value="ECO:0007669"/>
    <property type="project" value="InterPro"/>
</dbReference>
<dbReference type="PANTHER" id="PTHR30521">
    <property type="entry name" value="DEFERROCHELATASE/PEROXIDASE"/>
    <property type="match status" value="1"/>
</dbReference>
<keyword evidence="6 9" id="KW-0560">Oxidoreductase</keyword>
<evidence type="ECO:0000256" key="6">
    <source>
        <dbReference type="ARBA" id="ARBA00023002"/>
    </source>
</evidence>
<evidence type="ECO:0000256" key="5">
    <source>
        <dbReference type="ARBA" id="ARBA00022729"/>
    </source>
</evidence>
<dbReference type="InterPro" id="IPR048328">
    <property type="entry name" value="Dyp_perox_C"/>
</dbReference>
<evidence type="ECO:0000256" key="3">
    <source>
        <dbReference type="ARBA" id="ARBA00022617"/>
    </source>
</evidence>
<evidence type="ECO:0000256" key="2">
    <source>
        <dbReference type="ARBA" id="ARBA00022559"/>
    </source>
</evidence>
<dbReference type="Pfam" id="PF20628">
    <property type="entry name" value="Dyp_perox_C"/>
    <property type="match status" value="1"/>
</dbReference>
<dbReference type="AlphaFoldDB" id="A0A3G9GAP6"/>
<sequence length="456" mass="50651">MFDLNTQFDDSFLNEEKLAFLKTFQANILKGHGRERVALLFLTVENIEAARNLLHGFPVSDAASQLLETQKFKATQEPGDLVRLVFLTAKGLRLFGHDDVFDGNHSAYSAGMRNDEQVLDAGVTDTWQNEFRSTDYDLLLLIAFHEEPALLQEVNSFIETHCGAEKAFNSVFVQHGKSYRNIDNEGVEHFGYVDGRSQPLFLREDIRREEENGGINMFNPVAPLSQVLLPDPLADGGFGSFFVFRKLEQNVEGFKAREADLVGALQLTPPDEERAGAMAVGRFEDGTPLVLSQHGTGVPVVNNFSYSSDPNGLKCPFQAHIRKTHPRGSALGSAEFDHGVQMARRGITYGERRQDPNTKEFLDQPSKDVGLLFMSYQASIENQFRFMQTVWANNPNFPVAGTGIDPIIGQFPAGSQVWHPSYGVAGNQINFPFDGFVRLMGGDYFYAPSPAGLKAL</sequence>
<organism evidence="9 10">
    <name type="scientific">Asticcacaulis excentricus</name>
    <dbReference type="NCBI Taxonomy" id="78587"/>
    <lineage>
        <taxon>Bacteria</taxon>
        <taxon>Pseudomonadati</taxon>
        <taxon>Pseudomonadota</taxon>
        <taxon>Alphaproteobacteria</taxon>
        <taxon>Caulobacterales</taxon>
        <taxon>Caulobacteraceae</taxon>
        <taxon>Asticcacaulis</taxon>
    </lineage>
</organism>
<accession>A0A3G9GAP6</accession>
<feature type="domain" description="Dyp-type peroxidase C-terminal" evidence="8">
    <location>
        <begin position="317"/>
        <end position="391"/>
    </location>
</feature>
<evidence type="ECO:0000256" key="1">
    <source>
        <dbReference type="ARBA" id="ARBA00001970"/>
    </source>
</evidence>
<name>A0A3G9GAP6_9CAUL</name>
<dbReference type="GO" id="GO:0005829">
    <property type="term" value="C:cytosol"/>
    <property type="evidence" value="ECO:0007669"/>
    <property type="project" value="TreeGrafter"/>
</dbReference>
<dbReference type="RefSeq" id="WP_126422690.1">
    <property type="nucleotide sequence ID" value="NZ_AP018827.1"/>
</dbReference>
<dbReference type="InterPro" id="IPR006314">
    <property type="entry name" value="Dyp_peroxidase"/>
</dbReference>
<dbReference type="PANTHER" id="PTHR30521:SF4">
    <property type="entry name" value="DEFERROCHELATASE"/>
    <property type="match status" value="1"/>
</dbReference>
<comment type="cofactor">
    <cofactor evidence="1">
        <name>heme b</name>
        <dbReference type="ChEBI" id="CHEBI:60344"/>
    </cofactor>
</comment>
<gene>
    <name evidence="9" type="ORF">EM6_2129</name>
</gene>
<dbReference type="GO" id="GO:0140825">
    <property type="term" value="F:lactoperoxidase activity"/>
    <property type="evidence" value="ECO:0007669"/>
    <property type="project" value="UniProtKB-EC"/>
</dbReference>
<reference evidence="10" key="2">
    <citation type="journal article" date="2017" name="Plant Physiol. Biochem.">
        <title>Differential oxidative and antioxidative response of duckweed Lemna minor toward plant growth promoting/inhibiting bacteria.</title>
        <authorList>
            <person name="Ishizawa H."/>
            <person name="Kuroda M."/>
            <person name="Morikawa M."/>
            <person name="Ike M."/>
        </authorList>
    </citation>
    <scope>NUCLEOTIDE SEQUENCE [LARGE SCALE GENOMIC DNA]</scope>
    <source>
        <strain evidence="10">M6</strain>
    </source>
</reference>
<dbReference type="EMBL" id="AP018827">
    <property type="protein sequence ID" value="BBF81528.1"/>
    <property type="molecule type" value="Genomic_DNA"/>
</dbReference>
<keyword evidence="3" id="KW-0349">Heme</keyword>
<reference evidence="10" key="1">
    <citation type="journal article" date="2017" name="Biotechnol. Biofuels">
        <title>Evaluation of environmental bacterial communities as a factor affecting the growth of duckweed Lemna minor.</title>
        <authorList>
            <person name="Ishizawa H."/>
            <person name="Kuroda M."/>
            <person name="Morikawa M."/>
            <person name="Ike M."/>
        </authorList>
    </citation>
    <scope>NUCLEOTIDE SEQUENCE [LARGE SCALE GENOMIC DNA]</scope>
    <source>
        <strain evidence="10">M6</strain>
    </source>
</reference>
<dbReference type="GO" id="GO:0046872">
    <property type="term" value="F:metal ion binding"/>
    <property type="evidence" value="ECO:0007669"/>
    <property type="project" value="UniProtKB-KW"/>
</dbReference>
<protein>
    <submittedName>
        <fullName evidence="9">Peroxidase</fullName>
        <ecNumber evidence="9">1.11.1.7</ecNumber>
    </submittedName>
</protein>
<dbReference type="SUPFAM" id="SSF54909">
    <property type="entry name" value="Dimeric alpha+beta barrel"/>
    <property type="match status" value="1"/>
</dbReference>